<keyword evidence="15" id="KW-1133">Transmembrane helix</keyword>
<dbReference type="Pfam" id="PF00413">
    <property type="entry name" value="Peptidase_M10"/>
    <property type="match status" value="1"/>
</dbReference>
<dbReference type="Gene3D" id="3.40.390.10">
    <property type="entry name" value="Collagenase (Catalytic Domain)"/>
    <property type="match status" value="1"/>
</dbReference>
<dbReference type="SMART" id="SM00120">
    <property type="entry name" value="HX"/>
    <property type="match status" value="4"/>
</dbReference>
<dbReference type="FunFam" id="3.40.390.10:FF:000162">
    <property type="entry name" value="AGAP011870-PA"/>
    <property type="match status" value="1"/>
</dbReference>
<evidence type="ECO:0000313" key="17">
    <source>
        <dbReference type="EnsemblMetazoa" id="AGAP011870-PA"/>
    </source>
</evidence>
<feature type="binding site" evidence="12">
    <location>
        <position position="258"/>
    </location>
    <ligand>
        <name>Ca(2+)</name>
        <dbReference type="ChEBI" id="CHEBI:29108"/>
        <label>3</label>
    </ligand>
</feature>
<dbReference type="CDD" id="cd04278">
    <property type="entry name" value="ZnMc_MMP"/>
    <property type="match status" value="1"/>
</dbReference>
<comment type="cofactor">
    <cofactor evidence="12">
        <name>Ca(2+)</name>
        <dbReference type="ChEBI" id="CHEBI:29108"/>
    </cofactor>
    <text evidence="12">Can bind about 5 Ca(2+) ions per subunit.</text>
</comment>
<dbReference type="PIRSF" id="PIRSF001191">
    <property type="entry name" value="Peptidase_M10A_matrix"/>
    <property type="match status" value="1"/>
</dbReference>
<feature type="compositionally biased region" description="Low complexity" evidence="14">
    <location>
        <begin position="339"/>
        <end position="349"/>
    </location>
</feature>
<feature type="binding site" evidence="12">
    <location>
        <position position="561"/>
    </location>
    <ligand>
        <name>Ca(2+)</name>
        <dbReference type="ChEBI" id="CHEBI:29108"/>
        <label>5</label>
    </ligand>
</feature>
<keyword evidence="18" id="KW-1185">Reference proteome</keyword>
<evidence type="ECO:0000256" key="7">
    <source>
        <dbReference type="ARBA" id="ARBA00022833"/>
    </source>
</evidence>
<proteinExistence type="inferred from homology"/>
<keyword evidence="7 11" id="KW-0862">Zinc</keyword>
<organism evidence="17 18">
    <name type="scientific">Anopheles gambiae</name>
    <name type="common">African malaria mosquito</name>
    <dbReference type="NCBI Taxonomy" id="7165"/>
    <lineage>
        <taxon>Eukaryota</taxon>
        <taxon>Metazoa</taxon>
        <taxon>Ecdysozoa</taxon>
        <taxon>Arthropoda</taxon>
        <taxon>Hexapoda</taxon>
        <taxon>Insecta</taxon>
        <taxon>Pterygota</taxon>
        <taxon>Neoptera</taxon>
        <taxon>Endopterygota</taxon>
        <taxon>Diptera</taxon>
        <taxon>Nematocera</taxon>
        <taxon>Culicoidea</taxon>
        <taxon>Culicidae</taxon>
        <taxon>Anophelinae</taxon>
        <taxon>Anopheles</taxon>
    </lineage>
</organism>
<comment type="cofactor">
    <cofactor evidence="12">
        <name>Zn(2+)</name>
        <dbReference type="ChEBI" id="CHEBI:29105"/>
    </cofactor>
    <text evidence="12">Binds 2 Zn(2+) ions per subunit.</text>
</comment>
<keyword evidence="15" id="KW-0812">Transmembrane</keyword>
<feature type="binding site" evidence="11">
    <location>
        <position position="279"/>
    </location>
    <ligand>
        <name>Zn(2+)</name>
        <dbReference type="ChEBI" id="CHEBI:29105"/>
        <label>2</label>
        <note>catalytic</note>
    </ligand>
</feature>
<feature type="binding site" evidence="12">
    <location>
        <position position="607"/>
    </location>
    <ligand>
        <name>Ca(2+)</name>
        <dbReference type="ChEBI" id="CHEBI:29108"/>
        <label>4</label>
    </ligand>
</feature>
<dbReference type="InterPro" id="IPR024079">
    <property type="entry name" value="MetalloPept_cat_dom_sf"/>
</dbReference>
<dbReference type="FunFam" id="2.110.10.10:FF:000018">
    <property type="entry name" value="Matrix metallopeptidase 25b"/>
    <property type="match status" value="1"/>
</dbReference>
<dbReference type="PANTHER" id="PTHR10201:SF291">
    <property type="entry name" value="MATRIX METALLOPROTEINASE 1, ISOFORM C-RELATED"/>
    <property type="match status" value="1"/>
</dbReference>
<reference evidence="17" key="3">
    <citation type="submission" date="2020-05" db="UniProtKB">
        <authorList>
            <consortium name="EnsemblMetazoa"/>
        </authorList>
    </citation>
    <scope>IDENTIFICATION</scope>
    <source>
        <strain evidence="17">PEST</strain>
    </source>
</reference>
<feature type="binding site" evidence="11">
    <location>
        <position position="283"/>
    </location>
    <ligand>
        <name>Zn(2+)</name>
        <dbReference type="ChEBI" id="CHEBI:29105"/>
        <label>2</label>
        <note>catalytic</note>
    </ligand>
</feature>
<evidence type="ECO:0000256" key="1">
    <source>
        <dbReference type="ARBA" id="ARBA00010370"/>
    </source>
</evidence>
<dbReference type="VEuPathDB" id="VectorBase:AGAP011870"/>
<feature type="compositionally biased region" description="Basic and acidic residues" evidence="14">
    <location>
        <begin position="393"/>
        <end position="404"/>
    </location>
</feature>
<feature type="binding site" evidence="12">
    <location>
        <position position="297"/>
    </location>
    <ligand>
        <name>Zn(2+)</name>
        <dbReference type="ChEBI" id="CHEBI:29105"/>
        <label>2</label>
        <note>catalytic</note>
    </ligand>
</feature>
<feature type="binding site" evidence="12">
    <location>
        <position position="251"/>
    </location>
    <ligand>
        <name>Ca(2+)</name>
        <dbReference type="ChEBI" id="CHEBI:29108"/>
        <label>2</label>
    </ligand>
</feature>
<dbReference type="InterPro" id="IPR036365">
    <property type="entry name" value="PGBD-like_sf"/>
</dbReference>
<feature type="binding site" evidence="12">
    <location>
        <position position="512"/>
    </location>
    <ligand>
        <name>Ca(2+)</name>
        <dbReference type="ChEBI" id="CHEBI:29108"/>
        <label>4</label>
    </ligand>
</feature>
<reference evidence="17 18" key="1">
    <citation type="journal article" date="2002" name="Science">
        <title>The genome sequence of the malaria mosquito Anopheles gambiae.</title>
        <authorList>
            <person name="Holt R.A."/>
            <person name="Subramanian G.M."/>
            <person name="Halpern A."/>
            <person name="Sutton G.G."/>
            <person name="Charlab R."/>
            <person name="Nusskern D.R."/>
            <person name="Wincker P."/>
            <person name="Clark A.G."/>
            <person name="Ribeiro J.M."/>
            <person name="Wides R."/>
            <person name="Salzberg S.L."/>
            <person name="Loftus B."/>
            <person name="Yandell M."/>
            <person name="Majoros W.H."/>
            <person name="Rusch D.B."/>
            <person name="Lai Z."/>
            <person name="Kraft C.L."/>
            <person name="Abril J.F."/>
            <person name="Anthouard V."/>
            <person name="Arensburger P."/>
            <person name="Atkinson P.W."/>
            <person name="Baden H."/>
            <person name="de Berardinis V."/>
            <person name="Baldwin D."/>
            <person name="Benes V."/>
            <person name="Biedler J."/>
            <person name="Blass C."/>
            <person name="Bolanos R."/>
            <person name="Boscus D."/>
            <person name="Barnstead M."/>
            <person name="Cai S."/>
            <person name="Center A."/>
            <person name="Chaturverdi K."/>
            <person name="Christophides G.K."/>
            <person name="Chrystal M.A."/>
            <person name="Clamp M."/>
            <person name="Cravchik A."/>
            <person name="Curwen V."/>
            <person name="Dana A."/>
            <person name="Delcher A."/>
            <person name="Dew I."/>
            <person name="Evans C.A."/>
            <person name="Flanigan M."/>
            <person name="Grundschober-Freimoser A."/>
            <person name="Friedli L."/>
            <person name="Gu Z."/>
            <person name="Guan P."/>
            <person name="Guigo R."/>
            <person name="Hillenmeyer M.E."/>
            <person name="Hladun S.L."/>
            <person name="Hogan J.R."/>
            <person name="Hong Y.S."/>
            <person name="Hoover J."/>
            <person name="Jaillon O."/>
            <person name="Ke Z."/>
            <person name="Kodira C."/>
            <person name="Kokoza E."/>
            <person name="Koutsos A."/>
            <person name="Letunic I."/>
            <person name="Levitsky A."/>
            <person name="Liang Y."/>
            <person name="Lin J.J."/>
            <person name="Lobo N.F."/>
            <person name="Lopez J.R."/>
            <person name="Malek J.A."/>
            <person name="McIntosh T.C."/>
            <person name="Meister S."/>
            <person name="Miller J."/>
            <person name="Mobarry C."/>
            <person name="Mongin E."/>
            <person name="Murphy S.D."/>
            <person name="O'Brochta D.A."/>
            <person name="Pfannkoch C."/>
            <person name="Qi R."/>
            <person name="Regier M.A."/>
            <person name="Remington K."/>
            <person name="Shao H."/>
            <person name="Sharakhova M.V."/>
            <person name="Sitter C.D."/>
            <person name="Shetty J."/>
            <person name="Smith T.J."/>
            <person name="Strong R."/>
            <person name="Sun J."/>
            <person name="Thomasova D."/>
            <person name="Ton L.Q."/>
            <person name="Topalis P."/>
            <person name="Tu Z."/>
            <person name="Unger M.F."/>
            <person name="Walenz B."/>
            <person name="Wang A."/>
            <person name="Wang J."/>
            <person name="Wang M."/>
            <person name="Wang X."/>
            <person name="Woodford K.J."/>
            <person name="Wortman J.R."/>
            <person name="Wu M."/>
            <person name="Yao A."/>
            <person name="Zdobnov E.M."/>
            <person name="Zhang H."/>
            <person name="Zhao Q."/>
            <person name="Zhao S."/>
            <person name="Zhu S.C."/>
            <person name="Zhimulev I."/>
            <person name="Coluzzi M."/>
            <person name="della Torre A."/>
            <person name="Roth C.W."/>
            <person name="Louis C."/>
            <person name="Kalush F."/>
            <person name="Mural R.J."/>
            <person name="Myers E.W."/>
            <person name="Adams M.D."/>
            <person name="Smith H.O."/>
            <person name="Broder S."/>
            <person name="Gardner M.J."/>
            <person name="Fraser C.M."/>
            <person name="Birney E."/>
            <person name="Bork P."/>
            <person name="Brey P.T."/>
            <person name="Venter J.C."/>
            <person name="Weissenbach J."/>
            <person name="Kafatos F.C."/>
            <person name="Collins F.H."/>
            <person name="Hoffman S.L."/>
        </authorList>
    </citation>
    <scope>NUCLEOTIDE SEQUENCE [LARGE SCALE GENOMIC DNA]</scope>
    <source>
        <strain evidence="17 18">PEST</strain>
    </source>
</reference>
<feature type="binding site" evidence="12">
    <location>
        <position position="253"/>
    </location>
    <ligand>
        <name>Zn(2+)</name>
        <dbReference type="ChEBI" id="CHEBI:29105"/>
        <label>1</label>
    </ligand>
</feature>
<dbReference type="InterPro" id="IPR002477">
    <property type="entry name" value="Peptidoglycan-bd-like"/>
</dbReference>
<dbReference type="VEuPathDB" id="VectorBase:AGAMI1_014658"/>
<dbReference type="GO" id="GO:0004222">
    <property type="term" value="F:metalloendopeptidase activity"/>
    <property type="evidence" value="ECO:0000318"/>
    <property type="project" value="GO_Central"/>
</dbReference>
<feature type="binding site" evidence="12">
    <location>
        <position position="227"/>
    </location>
    <ligand>
        <name>Zn(2+)</name>
        <dbReference type="ChEBI" id="CHEBI:29105"/>
        <label>1</label>
    </ligand>
</feature>
<dbReference type="InterPro" id="IPR018487">
    <property type="entry name" value="Hemopexin-like_repeat"/>
</dbReference>
<feature type="binding site" evidence="12">
    <location>
        <position position="233"/>
    </location>
    <ligand>
        <name>Ca(2+)</name>
        <dbReference type="ChEBI" id="CHEBI:29108"/>
        <label>3</label>
    </ligand>
</feature>
<dbReference type="InterPro" id="IPR000585">
    <property type="entry name" value="Hemopexin-like_dom"/>
</dbReference>
<sequence length="715" mass="83004">MKASAVPFASFPMERIMWLHSPGSNSWPKVFRIAGFSLTVQFLMLMLIAVAIVAKPIERERRSEAKFWDYDDSQKYLMQFGYLEKSNIETGNLRTIEELEQAVRSLQRFGGLKETGTVDEETLALMQRPRCGAPDDKDSLDFRPSYEVRLKRSRSRRYVIQGQKWQNPIVTYSLVNQTMSELDAGQVRRILHEALGLWAQHANINFREVYSTDADIQVMFARKFHGDGYNFDGPGKILAHAFYPGTGIGGDAHFDADEKWLLNEPLDAEGTRLFDVAVHEFGHSLGLGHSSQQDAIMFPWHHISYRGKDTIPEDDRLGIQSIYGPRKKIYGKNPERHTPSTTTTTTTTTPAPPPRPTTRPYYPVKNTTGHPWEGLYPHGRPYTTRRTTTTTTERSHHREDEETRYRTQLPATTETTTVRHRPHHRPHHRTTTTTAMTTTTTTTTRRPYRHRTTIHPNPCNTSFDAITLIRNELFIFKDRWLWRMNENDLHRPTPFEIHRMFFGLPADFERIDTVYENKHQKIIFFIGKQYYVFNSQYLEPGYPRPLTDLGLPDSIERIDAALVWSHNNRTYLYSGRLYWKFDEDTNRVELDYPRDMSMWRGIGYNIDSAFQYRDGKTYFFKGRGYWRFNDMNMSIAHEYQKSSARRWMKCHERLLLNDLDEDIDVPPTVVHTAGVGTSRGTSLGRSDGYAPDTILLLVSCCLVAVVLSHFSKHYA</sequence>
<evidence type="ECO:0000256" key="3">
    <source>
        <dbReference type="ARBA" id="ARBA00022723"/>
    </source>
</evidence>
<feature type="binding site" evidence="12">
    <location>
        <position position="258"/>
    </location>
    <ligand>
        <name>Ca(2+)</name>
        <dbReference type="ChEBI" id="CHEBI:29108"/>
        <label>1</label>
    </ligand>
</feature>
<dbReference type="GO" id="GO:0008270">
    <property type="term" value="F:zinc ion binding"/>
    <property type="evidence" value="ECO:0007669"/>
    <property type="project" value="InterPro"/>
</dbReference>
<evidence type="ECO:0000256" key="15">
    <source>
        <dbReference type="SAM" id="Phobius"/>
    </source>
</evidence>
<dbReference type="InterPro" id="IPR001818">
    <property type="entry name" value="Pept_M10_metallopeptidase"/>
</dbReference>
<dbReference type="PANTHER" id="PTHR10201">
    <property type="entry name" value="MATRIX METALLOPROTEINASE"/>
    <property type="match status" value="1"/>
</dbReference>
<name>A0A1S4H8P4_ANOGA</name>
<dbReference type="InterPro" id="IPR036375">
    <property type="entry name" value="Hemopexin-like_dom_sf"/>
</dbReference>
<keyword evidence="2" id="KW-0645">Protease</keyword>
<evidence type="ECO:0000256" key="5">
    <source>
        <dbReference type="ARBA" id="ARBA00022737"/>
    </source>
</evidence>
<keyword evidence="5" id="KW-0677">Repeat</keyword>
<dbReference type="GO" id="GO:0031012">
    <property type="term" value="C:extracellular matrix"/>
    <property type="evidence" value="ECO:0007669"/>
    <property type="project" value="InterPro"/>
</dbReference>
<evidence type="ECO:0000256" key="4">
    <source>
        <dbReference type="ARBA" id="ARBA00022729"/>
    </source>
</evidence>
<feature type="transmembrane region" description="Helical" evidence="15">
    <location>
        <begin position="689"/>
        <end position="710"/>
    </location>
</feature>
<keyword evidence="4" id="KW-0732">Signal</keyword>
<accession>A0A1S4H8P4</accession>
<feature type="transmembrane region" description="Helical" evidence="15">
    <location>
        <begin position="30"/>
        <end position="54"/>
    </location>
</feature>
<dbReference type="CDD" id="cd00094">
    <property type="entry name" value="HX"/>
    <property type="match status" value="1"/>
</dbReference>
<dbReference type="PROSITE" id="PS51642">
    <property type="entry name" value="HEMOPEXIN_2"/>
    <property type="match status" value="4"/>
</dbReference>
<feature type="region of interest" description="Disordered" evidence="14">
    <location>
        <begin position="327"/>
        <end position="404"/>
    </location>
</feature>
<dbReference type="Pfam" id="PF00045">
    <property type="entry name" value="Hemopexin"/>
    <property type="match status" value="4"/>
</dbReference>
<dbReference type="GO" id="GO:0030574">
    <property type="term" value="P:collagen catabolic process"/>
    <property type="evidence" value="ECO:0000318"/>
    <property type="project" value="GO_Central"/>
</dbReference>
<dbReference type="InterPro" id="IPR021190">
    <property type="entry name" value="Pept_M10A"/>
</dbReference>
<dbReference type="SUPFAM" id="SSF47090">
    <property type="entry name" value="PGBD-like"/>
    <property type="match status" value="1"/>
</dbReference>
<keyword evidence="8" id="KW-0482">Metalloprotease</keyword>
<keyword evidence="6" id="KW-0378">Hydrolase</keyword>
<dbReference type="GO" id="GO:0005615">
    <property type="term" value="C:extracellular space"/>
    <property type="evidence" value="ECO:0000318"/>
    <property type="project" value="GO_Central"/>
</dbReference>
<reference evidence="17 18" key="2">
    <citation type="journal article" date="2004" name="Trends Parasitol.">
        <title>The Anopheles gambiae genome: an update.</title>
        <authorList>
            <person name="Mongin E."/>
            <person name="Louis C."/>
            <person name="Holt R.A."/>
            <person name="Birney E."/>
            <person name="Collins F.H."/>
        </authorList>
    </citation>
    <scope>NUCLEOTIDE SEQUENCE [LARGE SCALE GENOMIC DNA]</scope>
    <source>
        <strain evidence="17 18">PEST</strain>
    </source>
</reference>
<evidence type="ECO:0000313" key="18">
    <source>
        <dbReference type="Proteomes" id="UP000007062"/>
    </source>
</evidence>
<feature type="binding site" evidence="12">
    <location>
        <position position="464"/>
    </location>
    <ligand>
        <name>Ca(2+)</name>
        <dbReference type="ChEBI" id="CHEBI:29108"/>
        <label>4</label>
    </ligand>
</feature>
<dbReference type="Pfam" id="PF01471">
    <property type="entry name" value="PG_binding_1"/>
    <property type="match status" value="1"/>
</dbReference>
<feature type="modified residue" description="Phosphotyrosine; by PKDCC" evidence="13">
    <location>
        <position position="542"/>
    </location>
</feature>
<evidence type="ECO:0000256" key="14">
    <source>
        <dbReference type="SAM" id="MobiDB-lite"/>
    </source>
</evidence>
<keyword evidence="15" id="KW-0472">Membrane</keyword>
<dbReference type="GO" id="GO:0030198">
    <property type="term" value="P:extracellular matrix organization"/>
    <property type="evidence" value="ECO:0000318"/>
    <property type="project" value="GO_Central"/>
</dbReference>
<feature type="binding site" evidence="12">
    <location>
        <position position="215"/>
    </location>
    <ligand>
        <name>Ca(2+)</name>
        <dbReference type="ChEBI" id="CHEBI:29108"/>
        <label>2</label>
    </ligand>
</feature>
<feature type="binding site" evidence="12">
    <location>
        <position position="225"/>
    </location>
    <ligand>
        <name>Zn(2+)</name>
        <dbReference type="ChEBI" id="CHEBI:29105"/>
        <label>1</label>
    </ligand>
</feature>
<dbReference type="InterPro" id="IPR006026">
    <property type="entry name" value="Peptidase_Metallo"/>
</dbReference>
<feature type="binding site" evidence="12">
    <location>
        <position position="232"/>
    </location>
    <ligand>
        <name>Ca(2+)</name>
        <dbReference type="ChEBI" id="CHEBI:29108"/>
        <label>3</label>
    </ligand>
</feature>
<dbReference type="SUPFAM" id="SSF50923">
    <property type="entry name" value="Hemopexin-like domain"/>
    <property type="match status" value="1"/>
</dbReference>
<evidence type="ECO:0000256" key="11">
    <source>
        <dbReference type="PIRSR" id="PIRSR001191-2"/>
    </source>
</evidence>
<evidence type="ECO:0000256" key="12">
    <source>
        <dbReference type="PIRSR" id="PIRSR621190-2"/>
    </source>
</evidence>
<feature type="binding site" evidence="12">
    <location>
        <position position="466"/>
    </location>
    <ligand>
        <name>Ca(2+)</name>
        <dbReference type="ChEBI" id="CHEBI:29108"/>
        <label>5</label>
    </ligand>
</feature>
<dbReference type="PRINTS" id="PR00138">
    <property type="entry name" value="MATRIXIN"/>
</dbReference>
<evidence type="ECO:0000256" key="10">
    <source>
        <dbReference type="PIRSR" id="PIRSR001191-1"/>
    </source>
</evidence>
<evidence type="ECO:0000256" key="13">
    <source>
        <dbReference type="PIRSR" id="PIRSR621190-4"/>
    </source>
</evidence>
<feature type="domain" description="Peptidase metallopeptidase" evidence="16">
    <location>
        <begin position="161"/>
        <end position="325"/>
    </location>
</feature>
<feature type="region of interest" description="Disordered" evidence="14">
    <location>
        <begin position="437"/>
        <end position="456"/>
    </location>
</feature>
<feature type="binding site" description="in inhibited form" evidence="12">
    <location>
        <position position="131"/>
    </location>
    <ligand>
        <name>Zn(2+)</name>
        <dbReference type="ChEBI" id="CHEBI:29105"/>
        <label>2</label>
        <note>catalytic</note>
    </ligand>
</feature>
<evidence type="ECO:0000259" key="16">
    <source>
        <dbReference type="SMART" id="SM00235"/>
    </source>
</evidence>
<dbReference type="EnsemblMetazoa" id="AGAP011870-RA">
    <property type="protein sequence ID" value="AGAP011870-PA"/>
    <property type="gene ID" value="AGAP011870"/>
</dbReference>
<feature type="binding site" evidence="12">
    <location>
        <position position="249"/>
    </location>
    <ligand>
        <name>Ca(2+)</name>
        <dbReference type="ChEBI" id="CHEBI:29108"/>
        <label>2</label>
    </ligand>
</feature>
<dbReference type="SUPFAM" id="SSF55486">
    <property type="entry name" value="Metalloproteases ('zincins'), catalytic domain"/>
    <property type="match status" value="1"/>
</dbReference>
<feature type="binding site" evidence="11">
    <location>
        <position position="289"/>
    </location>
    <ligand>
        <name>Zn(2+)</name>
        <dbReference type="ChEBI" id="CHEBI:29105"/>
        <label>2</label>
        <note>catalytic</note>
    </ligand>
</feature>
<dbReference type="AlphaFoldDB" id="A0A1S4H8P4"/>
<protein>
    <recommendedName>
        <fullName evidence="16">Peptidase metallopeptidase domain-containing protein</fullName>
    </recommendedName>
</protein>
<keyword evidence="9" id="KW-0865">Zymogen</keyword>
<keyword evidence="3 11" id="KW-0479">Metal-binding</keyword>
<evidence type="ECO:0000256" key="9">
    <source>
        <dbReference type="ARBA" id="ARBA00023145"/>
    </source>
</evidence>
<dbReference type="GO" id="GO:0006508">
    <property type="term" value="P:proteolysis"/>
    <property type="evidence" value="ECO:0007669"/>
    <property type="project" value="UniProtKB-KW"/>
</dbReference>
<dbReference type="Proteomes" id="UP000007062">
    <property type="component" value="Chromosome 3L"/>
</dbReference>
<dbReference type="SMART" id="SM00235">
    <property type="entry name" value="ZnMc"/>
    <property type="match status" value="1"/>
</dbReference>
<feature type="binding site" evidence="12">
    <location>
        <position position="255"/>
    </location>
    <ligand>
        <name>Ca(2+)</name>
        <dbReference type="ChEBI" id="CHEBI:29108"/>
        <label>3</label>
    </ligand>
</feature>
<keyword evidence="12" id="KW-0106">Calcium</keyword>
<evidence type="ECO:0000256" key="2">
    <source>
        <dbReference type="ARBA" id="ARBA00022670"/>
    </source>
</evidence>
<feature type="active site" evidence="10">
    <location>
        <position position="280"/>
    </location>
</feature>
<dbReference type="EMBL" id="AAAB01008986">
    <property type="status" value="NOT_ANNOTATED_CDS"/>
    <property type="molecule type" value="Genomic_DNA"/>
</dbReference>
<comment type="similarity">
    <text evidence="1">Belongs to the peptidase M10A family.</text>
</comment>
<evidence type="ECO:0000256" key="6">
    <source>
        <dbReference type="ARBA" id="ARBA00022801"/>
    </source>
</evidence>
<dbReference type="Gene3D" id="2.110.10.10">
    <property type="entry name" value="Hemopexin-like domain"/>
    <property type="match status" value="1"/>
</dbReference>
<dbReference type="InParanoid" id="A0A1S4H8P4"/>
<feature type="binding site" evidence="12">
    <location>
        <position position="240"/>
    </location>
    <ligand>
        <name>Zn(2+)</name>
        <dbReference type="ChEBI" id="CHEBI:29105"/>
        <label>1</label>
    </ligand>
</feature>
<dbReference type="OMA" id="DPRYPQD"/>
<dbReference type="FunCoup" id="A0A1S4H8P4">
    <property type="interactions" value="278"/>
</dbReference>
<dbReference type="InterPro" id="IPR033739">
    <property type="entry name" value="M10A_MMP"/>
</dbReference>
<evidence type="ECO:0000256" key="8">
    <source>
        <dbReference type="ARBA" id="ARBA00023049"/>
    </source>
</evidence>